<dbReference type="Proteomes" id="UP000799640">
    <property type="component" value="Unassembled WGS sequence"/>
</dbReference>
<sequence length="349" mass="37947">MRPFHLHRLRPPHALPHRHYSTQPPAIGIAPLPSRTTLSLTGPDTAKFLHGLCTSTLLETTGGYTAFLTAPGRIITDAFVFPRLIDGQYSAVIDVDAALADTLASHLRKHKLRSKIAFARGGWSVWATWGPGLALPTDTPTLLDPRLPALGARMLLPPGAEPALSLRHASEKDYTLSTLQHGLPPSSILPGLLPHEANLDHLSAIDFRKGCYVGQELTIRTQHTGVVRKRLLPVQLYRAGETPPEDLAYQPEFDAGGVEAGTDIVALGGGKRPAGRWLFGMGNVGLALCRLENMSDLRVSAEGGSWTPGDEFALKGSDLRVKAFVPDWLRERETARQRSKAERKAVDTQ</sequence>
<evidence type="ECO:0000313" key="7">
    <source>
        <dbReference type="EMBL" id="KAF2398573.1"/>
    </source>
</evidence>
<dbReference type="Gene3D" id="2.40.30.160">
    <property type="match status" value="1"/>
</dbReference>
<dbReference type="InterPro" id="IPR057460">
    <property type="entry name" value="CAF17_C"/>
</dbReference>
<dbReference type="AlphaFoldDB" id="A0A6G1HR92"/>
<comment type="subcellular location">
    <subcellularLocation>
        <location evidence="1">Mitochondrion matrix</location>
    </subcellularLocation>
</comment>
<evidence type="ECO:0000256" key="3">
    <source>
        <dbReference type="ARBA" id="ARBA00023128"/>
    </source>
</evidence>
<organism evidence="7 8">
    <name type="scientific">Trichodelitschia bisporula</name>
    <dbReference type="NCBI Taxonomy" id="703511"/>
    <lineage>
        <taxon>Eukaryota</taxon>
        <taxon>Fungi</taxon>
        <taxon>Dikarya</taxon>
        <taxon>Ascomycota</taxon>
        <taxon>Pezizomycotina</taxon>
        <taxon>Dothideomycetes</taxon>
        <taxon>Dothideomycetes incertae sedis</taxon>
        <taxon>Phaeotrichales</taxon>
        <taxon>Phaeotrichaceae</taxon>
        <taxon>Trichodelitschia</taxon>
    </lineage>
</organism>
<dbReference type="Gene3D" id="3.30.1360.120">
    <property type="entry name" value="Probable tRNA modification gtpase trme, domain 1"/>
    <property type="match status" value="1"/>
</dbReference>
<evidence type="ECO:0000313" key="8">
    <source>
        <dbReference type="Proteomes" id="UP000799640"/>
    </source>
</evidence>
<dbReference type="GO" id="GO:0008168">
    <property type="term" value="F:methyltransferase activity"/>
    <property type="evidence" value="ECO:0007669"/>
    <property type="project" value="UniProtKB-KW"/>
</dbReference>
<dbReference type="InterPro" id="IPR027266">
    <property type="entry name" value="TrmE/GcvT-like"/>
</dbReference>
<evidence type="ECO:0000256" key="1">
    <source>
        <dbReference type="ARBA" id="ARBA00004305"/>
    </source>
</evidence>
<evidence type="ECO:0000256" key="5">
    <source>
        <dbReference type="ARBA" id="ARBA00093637"/>
    </source>
</evidence>
<gene>
    <name evidence="7" type="ORF">EJ06DRAFT_531681</name>
</gene>
<keyword evidence="3" id="KW-0496">Mitochondrion</keyword>
<keyword evidence="2" id="KW-0809">Transit peptide</keyword>
<keyword evidence="7" id="KW-0808">Transferase</keyword>
<dbReference type="SUPFAM" id="SSF103025">
    <property type="entry name" value="Folate-binding domain"/>
    <property type="match status" value="1"/>
</dbReference>
<dbReference type="Pfam" id="PF25455">
    <property type="entry name" value="Beta-barrel_CAF17_C"/>
    <property type="match status" value="1"/>
</dbReference>
<dbReference type="InterPro" id="IPR045179">
    <property type="entry name" value="YgfZ/GcvT"/>
</dbReference>
<dbReference type="OrthoDB" id="191995at2759"/>
<keyword evidence="7" id="KW-0489">Methyltransferase</keyword>
<evidence type="ECO:0000256" key="4">
    <source>
        <dbReference type="ARBA" id="ARBA00093447"/>
    </source>
</evidence>
<feature type="domain" description="CAF17 C-terminal" evidence="6">
    <location>
        <begin position="228"/>
        <end position="330"/>
    </location>
</feature>
<dbReference type="GO" id="GO:0005759">
    <property type="term" value="C:mitochondrial matrix"/>
    <property type="evidence" value="ECO:0007669"/>
    <property type="project" value="UniProtKB-SubCell"/>
</dbReference>
<dbReference type="PANTHER" id="PTHR22602:SF0">
    <property type="entry name" value="TRANSFERASE CAF17, MITOCHONDRIAL-RELATED"/>
    <property type="match status" value="1"/>
</dbReference>
<dbReference type="GO" id="GO:0016226">
    <property type="term" value="P:iron-sulfur cluster assembly"/>
    <property type="evidence" value="ECO:0007669"/>
    <property type="project" value="TreeGrafter"/>
</dbReference>
<name>A0A6G1HR92_9PEZI</name>
<dbReference type="NCBIfam" id="TIGR03317">
    <property type="entry name" value="ygfZ_signature"/>
    <property type="match status" value="1"/>
</dbReference>
<evidence type="ECO:0000259" key="6">
    <source>
        <dbReference type="Pfam" id="PF25455"/>
    </source>
</evidence>
<dbReference type="PANTHER" id="PTHR22602">
    <property type="entry name" value="TRANSFERASE CAF17, MITOCHONDRIAL-RELATED"/>
    <property type="match status" value="1"/>
</dbReference>
<reference evidence="7" key="1">
    <citation type="journal article" date="2020" name="Stud. Mycol.">
        <title>101 Dothideomycetes genomes: a test case for predicting lifestyles and emergence of pathogens.</title>
        <authorList>
            <person name="Haridas S."/>
            <person name="Albert R."/>
            <person name="Binder M."/>
            <person name="Bloem J."/>
            <person name="Labutti K."/>
            <person name="Salamov A."/>
            <person name="Andreopoulos B."/>
            <person name="Baker S."/>
            <person name="Barry K."/>
            <person name="Bills G."/>
            <person name="Bluhm B."/>
            <person name="Cannon C."/>
            <person name="Castanera R."/>
            <person name="Culley D."/>
            <person name="Daum C."/>
            <person name="Ezra D."/>
            <person name="Gonzalez J."/>
            <person name="Henrissat B."/>
            <person name="Kuo A."/>
            <person name="Liang C."/>
            <person name="Lipzen A."/>
            <person name="Lutzoni F."/>
            <person name="Magnuson J."/>
            <person name="Mondo S."/>
            <person name="Nolan M."/>
            <person name="Ohm R."/>
            <person name="Pangilinan J."/>
            <person name="Park H.-J."/>
            <person name="Ramirez L."/>
            <person name="Alfaro M."/>
            <person name="Sun H."/>
            <person name="Tritt A."/>
            <person name="Yoshinaga Y."/>
            <person name="Zwiers L.-H."/>
            <person name="Turgeon B."/>
            <person name="Goodwin S."/>
            <person name="Spatafora J."/>
            <person name="Crous P."/>
            <person name="Grigoriev I."/>
        </authorList>
    </citation>
    <scope>NUCLEOTIDE SEQUENCE</scope>
    <source>
        <strain evidence="7">CBS 262.69</strain>
    </source>
</reference>
<proteinExistence type="inferred from homology"/>
<dbReference type="EMBL" id="ML996699">
    <property type="protein sequence ID" value="KAF2398573.1"/>
    <property type="molecule type" value="Genomic_DNA"/>
</dbReference>
<protein>
    <recommendedName>
        <fullName evidence="5">Iron-sulfur cluster assembly factor IBA57 homolog, mitochondrial</fullName>
    </recommendedName>
</protein>
<comment type="similarity">
    <text evidence="4">Belongs to the GcvT family. CAF17/IBA57 subfamily.</text>
</comment>
<keyword evidence="8" id="KW-1185">Reference proteome</keyword>
<evidence type="ECO:0000256" key="2">
    <source>
        <dbReference type="ARBA" id="ARBA00022946"/>
    </source>
</evidence>
<dbReference type="InterPro" id="IPR017703">
    <property type="entry name" value="YgfZ/GCV_T_CS"/>
</dbReference>
<accession>A0A6G1HR92</accession>
<dbReference type="GO" id="GO:0032259">
    <property type="term" value="P:methylation"/>
    <property type="evidence" value="ECO:0007669"/>
    <property type="project" value="UniProtKB-KW"/>
</dbReference>